<protein>
    <submittedName>
        <fullName evidence="7">DUF697 domain-containing protein</fullName>
    </submittedName>
</protein>
<gene>
    <name evidence="7" type="ORF">I0Q91_01975</name>
</gene>
<evidence type="ECO:0000256" key="2">
    <source>
        <dbReference type="ARBA" id="ARBA00022692"/>
    </source>
</evidence>
<dbReference type="AlphaFoldDB" id="A0A931F5F6"/>
<evidence type="ECO:0000256" key="3">
    <source>
        <dbReference type="ARBA" id="ARBA00022989"/>
    </source>
</evidence>
<proteinExistence type="predicted"/>
<keyword evidence="8" id="KW-1185">Reference proteome</keyword>
<accession>A0A931F5F6</accession>
<comment type="caution">
    <text evidence="7">The sequence shown here is derived from an EMBL/GenBank/DDBJ whole genome shotgun (WGS) entry which is preliminary data.</text>
</comment>
<sequence length="336" mass="36932">MKKELKFFTIAIITFIALITVIFIINQLNAIYNLTAAINPVFGQSVLIALTAVSLGLVILPVIYIIKLPGQLKPPEEEDSEEYNRYLALLRKRLIKNPALAEISEELNSMANDREAVKTALSDLNRQANQVIEDISGYVFVSTAISQNGIFDAVIVLIAQIRMVWQVAHLYNQRPTLKSIIKLYINVAATVFIVREIEDLELLEDQLEPIIASVLGSSLGGFVPVVNTASVVMINSIVRGSANTFLTLRVGVIAKKYSKPLHQEEEKAKVRKAASGEACLMLGRVLSKSAKVVTKSVYNASKKATRKAGQAGKDKVLNIADESKNIAEKIICKIKN</sequence>
<keyword evidence="4 6" id="KW-0472">Membrane</keyword>
<evidence type="ECO:0000256" key="6">
    <source>
        <dbReference type="SAM" id="Phobius"/>
    </source>
</evidence>
<dbReference type="Proteomes" id="UP000621436">
    <property type="component" value="Unassembled WGS sequence"/>
</dbReference>
<evidence type="ECO:0000313" key="8">
    <source>
        <dbReference type="Proteomes" id="UP000621436"/>
    </source>
</evidence>
<evidence type="ECO:0000256" key="4">
    <source>
        <dbReference type="ARBA" id="ARBA00023136"/>
    </source>
</evidence>
<feature type="coiled-coil region" evidence="5">
    <location>
        <begin position="100"/>
        <end position="134"/>
    </location>
</feature>
<dbReference type="GO" id="GO:0016020">
    <property type="term" value="C:membrane"/>
    <property type="evidence" value="ECO:0007669"/>
    <property type="project" value="UniProtKB-SubCell"/>
</dbReference>
<feature type="transmembrane region" description="Helical" evidence="6">
    <location>
        <begin position="45"/>
        <end position="66"/>
    </location>
</feature>
<evidence type="ECO:0000256" key="1">
    <source>
        <dbReference type="ARBA" id="ARBA00004141"/>
    </source>
</evidence>
<keyword evidence="5" id="KW-0175">Coiled coil</keyword>
<comment type="subcellular location">
    <subcellularLocation>
        <location evidence="1">Membrane</location>
        <topology evidence="1">Multi-pass membrane protein</topology>
    </subcellularLocation>
</comment>
<dbReference type="InterPro" id="IPR021147">
    <property type="entry name" value="DUF697"/>
</dbReference>
<dbReference type="RefSeq" id="WP_270452517.1">
    <property type="nucleotide sequence ID" value="NZ_JADPIE010000001.1"/>
</dbReference>
<dbReference type="EMBL" id="JADPIE010000001">
    <property type="protein sequence ID" value="MBF8435835.1"/>
    <property type="molecule type" value="Genomic_DNA"/>
</dbReference>
<keyword evidence="2 6" id="KW-0812">Transmembrane</keyword>
<organism evidence="7 8">
    <name type="scientific">Halonatronomonas betaini</name>
    <dbReference type="NCBI Taxonomy" id="2778430"/>
    <lineage>
        <taxon>Bacteria</taxon>
        <taxon>Bacillati</taxon>
        <taxon>Bacillota</taxon>
        <taxon>Clostridia</taxon>
        <taxon>Halanaerobiales</taxon>
        <taxon>Halarsenatibacteraceae</taxon>
        <taxon>Halonatronomonas</taxon>
    </lineage>
</organism>
<evidence type="ECO:0000256" key="5">
    <source>
        <dbReference type="SAM" id="Coils"/>
    </source>
</evidence>
<reference evidence="7" key="1">
    <citation type="submission" date="2020-11" db="EMBL/GenBank/DDBJ databases">
        <title>Halonatronomonas betainensis gen. nov., sp. nov. a novel haloalkaliphilic representative of the family Halanaerobiacae capable of betaine degradation.</title>
        <authorList>
            <person name="Boltyanskaya Y."/>
            <person name="Kevbrin V."/>
            <person name="Detkova E."/>
            <person name="Grouzdev D.S."/>
            <person name="Koziaeva V."/>
            <person name="Zhilina T."/>
        </authorList>
    </citation>
    <scope>NUCLEOTIDE SEQUENCE</scope>
    <source>
        <strain evidence="7">Z-7014</strain>
    </source>
</reference>
<name>A0A931F5F6_9FIRM</name>
<feature type="transmembrane region" description="Helical" evidence="6">
    <location>
        <begin position="7"/>
        <end position="25"/>
    </location>
</feature>
<dbReference type="Pfam" id="PF05128">
    <property type="entry name" value="DUF697"/>
    <property type="match status" value="1"/>
</dbReference>
<evidence type="ECO:0000313" key="7">
    <source>
        <dbReference type="EMBL" id="MBF8435835.1"/>
    </source>
</evidence>
<keyword evidence="3 6" id="KW-1133">Transmembrane helix</keyword>